<comment type="caution">
    <text evidence="1">The sequence shown here is derived from an EMBL/GenBank/DDBJ whole genome shotgun (WGS) entry which is preliminary data.</text>
</comment>
<dbReference type="Proteomes" id="UP000308886">
    <property type="component" value="Unassembled WGS sequence"/>
</dbReference>
<protein>
    <submittedName>
        <fullName evidence="1">AraC family transcriptional regulator</fullName>
    </submittedName>
</protein>
<dbReference type="EMBL" id="SRZC01000002">
    <property type="protein sequence ID" value="TGX83934.1"/>
    <property type="molecule type" value="Genomic_DNA"/>
</dbReference>
<sequence length="308" mass="35797">MSDYAKYTKQVNMVLDYINAHINEDLDIKSLAQNTYLSTYHFHRIFTAAMGKSLAKYVMRRRLELATIQLRNDVEKPIMNIAFECGFNSVNVFCRNFKKHFGMTAEAYRSKWLQENSKKRTLEHIMSPQSRSYSHYFCTQKTFKIGGINMNCSFEIKRLDAIHVVYCRHYGAYSNMQQAFEKLMRWAYSKGLVTMHDSRLISIYHNNPSVTEEGKLISDACLVVKEPMKTDGEISSYTIPAGQYAVGKFEITWDEIHHAWECMFHLIDEYGSKCCGLAFEIYMNNPEEHPDKKLTVDICVPVISKCNI</sequence>
<keyword evidence="2" id="KW-1185">Reference proteome</keyword>
<evidence type="ECO:0000313" key="1">
    <source>
        <dbReference type="EMBL" id="TGX83934.1"/>
    </source>
</evidence>
<evidence type="ECO:0000313" key="2">
    <source>
        <dbReference type="Proteomes" id="UP000308886"/>
    </source>
</evidence>
<accession>A0AC61QTR4</accession>
<organism evidence="1 2">
    <name type="scientific">Palleniella muris</name>
    <dbReference type="NCBI Taxonomy" id="3038145"/>
    <lineage>
        <taxon>Bacteria</taxon>
        <taxon>Pseudomonadati</taxon>
        <taxon>Bacteroidota</taxon>
        <taxon>Bacteroidia</taxon>
        <taxon>Bacteroidales</taxon>
        <taxon>Prevotellaceae</taxon>
        <taxon>Palleniella</taxon>
    </lineage>
</organism>
<gene>
    <name evidence="1" type="ORF">E5358_01820</name>
</gene>
<proteinExistence type="predicted"/>
<reference evidence="1" key="1">
    <citation type="submission" date="2019-04" db="EMBL/GenBank/DDBJ databases">
        <title>Microbes associate with the intestines of laboratory mice.</title>
        <authorList>
            <person name="Navarre W."/>
            <person name="Wong E."/>
            <person name="Huang K."/>
            <person name="Tropini C."/>
            <person name="Ng K."/>
            <person name="Yu B."/>
        </authorList>
    </citation>
    <scope>NUCLEOTIDE SEQUENCE</scope>
    <source>
        <strain evidence="1">NM73_A23</strain>
    </source>
</reference>
<name>A0AC61QTR4_9BACT</name>